<comment type="function">
    <text evidence="4">Nucleoside triphosphate pyrophosphatase that hydrolyzes dTTP and UTP. May have a dual role in cell division arrest and in preventing the incorporation of modified nucleotides into cellular nucleic acids.</text>
</comment>
<feature type="site" description="Important for substrate specificity" evidence="4">
    <location>
        <position position="71"/>
    </location>
</feature>
<gene>
    <name evidence="5" type="ORF">SAMN06265340_101255</name>
</gene>
<dbReference type="AlphaFoldDB" id="A0A238XSV2"/>
<evidence type="ECO:0000256" key="2">
    <source>
        <dbReference type="ARBA" id="ARBA00022801"/>
    </source>
</evidence>
<name>A0A238XSV2_9BACT</name>
<dbReference type="GO" id="GO:0036218">
    <property type="term" value="F:dTTP diphosphatase activity"/>
    <property type="evidence" value="ECO:0007669"/>
    <property type="project" value="RHEA"/>
</dbReference>
<reference evidence="6" key="1">
    <citation type="submission" date="2017-06" db="EMBL/GenBank/DDBJ databases">
        <authorList>
            <person name="Varghese N."/>
            <person name="Submissions S."/>
        </authorList>
    </citation>
    <scope>NUCLEOTIDE SEQUENCE [LARGE SCALE GENOMIC DNA]</scope>
    <source>
        <strain evidence="6">DSM 15668</strain>
    </source>
</reference>
<dbReference type="NCBIfam" id="TIGR00172">
    <property type="entry name" value="maf"/>
    <property type="match status" value="1"/>
</dbReference>
<evidence type="ECO:0000256" key="4">
    <source>
        <dbReference type="HAMAP-Rule" id="MF_00528"/>
    </source>
</evidence>
<protein>
    <recommendedName>
        <fullName evidence="4">dTTP/UTP pyrophosphatase</fullName>
        <shortName evidence="4">dTTPase/UTPase</shortName>
        <ecNumber evidence="4">3.6.1.9</ecNumber>
    </recommendedName>
    <alternativeName>
        <fullName evidence="4">Nucleoside triphosphate pyrophosphatase</fullName>
    </alternativeName>
    <alternativeName>
        <fullName evidence="4">Nucleotide pyrophosphatase</fullName>
        <shortName evidence="4">Nucleotide PPase</shortName>
    </alternativeName>
</protein>
<proteinExistence type="inferred from homology"/>
<dbReference type="EC" id="3.6.1.9" evidence="4"/>
<feature type="site" description="Important for substrate specificity" evidence="4">
    <location>
        <position position="154"/>
    </location>
</feature>
<keyword evidence="4" id="KW-0963">Cytoplasm</keyword>
<comment type="catalytic activity">
    <reaction evidence="4">
        <text>dTTP + H2O = dTMP + diphosphate + H(+)</text>
        <dbReference type="Rhea" id="RHEA:28534"/>
        <dbReference type="ChEBI" id="CHEBI:15377"/>
        <dbReference type="ChEBI" id="CHEBI:15378"/>
        <dbReference type="ChEBI" id="CHEBI:33019"/>
        <dbReference type="ChEBI" id="CHEBI:37568"/>
        <dbReference type="ChEBI" id="CHEBI:63528"/>
        <dbReference type="EC" id="3.6.1.9"/>
    </reaction>
</comment>
<accession>A0A238XSV2</accession>
<dbReference type="InterPro" id="IPR029001">
    <property type="entry name" value="ITPase-like_fam"/>
</dbReference>
<dbReference type="GO" id="GO:0005737">
    <property type="term" value="C:cytoplasm"/>
    <property type="evidence" value="ECO:0007669"/>
    <property type="project" value="UniProtKB-SubCell"/>
</dbReference>
<comment type="caution">
    <text evidence="4">Lacks conserved residue(s) required for the propagation of feature annotation.</text>
</comment>
<dbReference type="EMBL" id="FZOB01000001">
    <property type="protein sequence ID" value="SNR62116.1"/>
    <property type="molecule type" value="Genomic_DNA"/>
</dbReference>
<dbReference type="PANTHER" id="PTHR43213">
    <property type="entry name" value="BIFUNCTIONAL DTTP/UTP PYROPHOSPHATASE/METHYLTRANSFERASE PROTEIN-RELATED"/>
    <property type="match status" value="1"/>
</dbReference>
<dbReference type="Pfam" id="PF02545">
    <property type="entry name" value="Maf"/>
    <property type="match status" value="1"/>
</dbReference>
<dbReference type="GO" id="GO:0036221">
    <property type="term" value="F:UTP diphosphatase activity"/>
    <property type="evidence" value="ECO:0007669"/>
    <property type="project" value="RHEA"/>
</dbReference>
<dbReference type="Gene3D" id="3.90.950.10">
    <property type="match status" value="1"/>
</dbReference>
<evidence type="ECO:0000313" key="5">
    <source>
        <dbReference type="EMBL" id="SNR62116.1"/>
    </source>
</evidence>
<keyword evidence="2 4" id="KW-0378">Hydrolase</keyword>
<evidence type="ECO:0000256" key="3">
    <source>
        <dbReference type="ARBA" id="ARBA00023080"/>
    </source>
</evidence>
<comment type="subcellular location">
    <subcellularLocation>
        <location evidence="4">Cytoplasm</location>
    </subcellularLocation>
</comment>
<dbReference type="InterPro" id="IPR003697">
    <property type="entry name" value="Maf-like"/>
</dbReference>
<dbReference type="PIRSF" id="PIRSF006305">
    <property type="entry name" value="Maf"/>
    <property type="match status" value="1"/>
</dbReference>
<dbReference type="OrthoDB" id="9807767at2"/>
<evidence type="ECO:0000256" key="1">
    <source>
        <dbReference type="ARBA" id="ARBA00001968"/>
    </source>
</evidence>
<feature type="site" description="Important for substrate specificity" evidence="4">
    <location>
        <position position="13"/>
    </location>
</feature>
<comment type="catalytic activity">
    <reaction evidence="4">
        <text>UTP + H2O = UMP + diphosphate + H(+)</text>
        <dbReference type="Rhea" id="RHEA:29395"/>
        <dbReference type="ChEBI" id="CHEBI:15377"/>
        <dbReference type="ChEBI" id="CHEBI:15378"/>
        <dbReference type="ChEBI" id="CHEBI:33019"/>
        <dbReference type="ChEBI" id="CHEBI:46398"/>
        <dbReference type="ChEBI" id="CHEBI:57865"/>
        <dbReference type="EC" id="3.6.1.9"/>
    </reaction>
</comment>
<keyword evidence="3 4" id="KW-0546">Nucleotide metabolism</keyword>
<evidence type="ECO:0000313" key="6">
    <source>
        <dbReference type="Proteomes" id="UP000198405"/>
    </source>
</evidence>
<dbReference type="CDD" id="cd00555">
    <property type="entry name" value="Maf"/>
    <property type="match status" value="1"/>
</dbReference>
<dbReference type="Proteomes" id="UP000198405">
    <property type="component" value="Unassembled WGS sequence"/>
</dbReference>
<comment type="similarity">
    <text evidence="4">Belongs to the Maf family. YhdE subfamily.</text>
</comment>
<dbReference type="GO" id="GO:0009117">
    <property type="term" value="P:nucleotide metabolic process"/>
    <property type="evidence" value="ECO:0007669"/>
    <property type="project" value="UniProtKB-KW"/>
</dbReference>
<dbReference type="PANTHER" id="PTHR43213:SF5">
    <property type="entry name" value="BIFUNCTIONAL DTTP_UTP PYROPHOSPHATASE_METHYLTRANSFERASE PROTEIN-RELATED"/>
    <property type="match status" value="1"/>
</dbReference>
<organism evidence="5 6">
    <name type="scientific">Desulfurobacterium atlanticum</name>
    <dbReference type="NCBI Taxonomy" id="240169"/>
    <lineage>
        <taxon>Bacteria</taxon>
        <taxon>Pseudomonadati</taxon>
        <taxon>Aquificota</taxon>
        <taxon>Aquificia</taxon>
        <taxon>Desulfurobacteriales</taxon>
        <taxon>Desulfurobacteriaceae</taxon>
        <taxon>Desulfurobacterium</taxon>
    </lineage>
</organism>
<dbReference type="SUPFAM" id="SSF52972">
    <property type="entry name" value="ITPase-like"/>
    <property type="match status" value="1"/>
</dbReference>
<sequence length="195" mass="21616">MINRLLLLSSSPRRREILSMVGVPFRVFSNFNVEEVMEGDPLKIAVSNALLKLQAGAFFQKKDEIALAADTLVVFEDKIYGKPKDEKEAVEILEELSGNVHTVITGFAMKLPDNRVLKGFDISNVKFKSLSNEEIKWYVGTGEPLDKAGAYGIQGKGALFVERIEGDFFNVMGLPIGKIYDILLNNNIDIKSFGG</sequence>
<dbReference type="HAMAP" id="MF_00528">
    <property type="entry name" value="Maf"/>
    <property type="match status" value="1"/>
</dbReference>
<feature type="active site" description="Proton acceptor" evidence="4">
    <location>
        <position position="70"/>
    </location>
</feature>
<keyword evidence="6" id="KW-1185">Reference proteome</keyword>
<comment type="cofactor">
    <cofactor evidence="1 4">
        <name>a divalent metal cation</name>
        <dbReference type="ChEBI" id="CHEBI:60240"/>
    </cofactor>
</comment>
<dbReference type="RefSeq" id="WP_089322283.1">
    <property type="nucleotide sequence ID" value="NZ_FZOB01000001.1"/>
</dbReference>